<name>A0A5Q3QDL8_9PSEU</name>
<proteinExistence type="predicted"/>
<sequence length="115" mass="13023">MVHPHEPHSHPENDPGSALLAATTFTVQDDEPVHSLDQVRHYMDLLGEAIAEHDGAPWERDEALWRVRELVDDLAEPTPSARRVKARWIRLAPLVESLLPEVSVTEITRLINEVL</sequence>
<evidence type="ECO:0000313" key="1">
    <source>
        <dbReference type="EMBL" id="QGK68867.1"/>
    </source>
</evidence>
<gene>
    <name evidence="1" type="ORF">GIY23_04305</name>
</gene>
<dbReference type="KEGG" id="sace:GIY23_04305"/>
<protein>
    <submittedName>
        <fullName evidence="1">Uncharacterized protein</fullName>
    </submittedName>
</protein>
<dbReference type="EMBL" id="CP045929">
    <property type="protein sequence ID" value="QGK68867.1"/>
    <property type="molecule type" value="Genomic_DNA"/>
</dbReference>
<reference evidence="2" key="1">
    <citation type="submission" date="2019-11" db="EMBL/GenBank/DDBJ databases">
        <title>The complete genome sequence of Saccharopolyspora sp. E2A.</title>
        <authorList>
            <person name="Zhang G."/>
        </authorList>
    </citation>
    <scope>NUCLEOTIDE SEQUENCE [LARGE SCALE GENOMIC DNA]</scope>
    <source>
        <strain evidence="2">E2A</strain>
    </source>
</reference>
<evidence type="ECO:0000313" key="2">
    <source>
        <dbReference type="Proteomes" id="UP000371041"/>
    </source>
</evidence>
<dbReference type="Proteomes" id="UP000371041">
    <property type="component" value="Chromosome"/>
</dbReference>
<dbReference type="RefSeq" id="WP_154075470.1">
    <property type="nucleotide sequence ID" value="NZ_CP045929.1"/>
</dbReference>
<keyword evidence="2" id="KW-1185">Reference proteome</keyword>
<organism evidence="1 2">
    <name type="scientific">Allosaccharopolyspora coralli</name>
    <dbReference type="NCBI Taxonomy" id="2665642"/>
    <lineage>
        <taxon>Bacteria</taxon>
        <taxon>Bacillati</taxon>
        <taxon>Actinomycetota</taxon>
        <taxon>Actinomycetes</taxon>
        <taxon>Pseudonocardiales</taxon>
        <taxon>Pseudonocardiaceae</taxon>
        <taxon>Allosaccharopolyspora</taxon>
    </lineage>
</organism>
<accession>A0A5Q3QDL8</accession>
<dbReference type="AlphaFoldDB" id="A0A5Q3QDL8"/>